<feature type="binding site" evidence="8">
    <location>
        <position position="144"/>
    </location>
    <ligand>
        <name>(R)-pantoate</name>
        <dbReference type="ChEBI" id="CHEBI:15980"/>
    </ligand>
</feature>
<dbReference type="NCBIfam" id="TIGR00125">
    <property type="entry name" value="cyt_tran_rel"/>
    <property type="match status" value="1"/>
</dbReference>
<feature type="binding site" evidence="8">
    <location>
        <position position="52"/>
    </location>
    <ligand>
        <name>beta-alanine</name>
        <dbReference type="ChEBI" id="CHEBI:57966"/>
    </ligand>
</feature>
<feature type="binding site" evidence="8">
    <location>
        <position position="52"/>
    </location>
    <ligand>
        <name>(R)-pantoate</name>
        <dbReference type="ChEBI" id="CHEBI:15980"/>
    </ligand>
</feature>
<dbReference type="Proteomes" id="UP000007347">
    <property type="component" value="Chromosome"/>
</dbReference>
<comment type="similarity">
    <text evidence="2 8">Belongs to the pantothenate synthetase family.</text>
</comment>
<dbReference type="PANTHER" id="PTHR21299">
    <property type="entry name" value="CYTIDYLATE KINASE/PANTOATE-BETA-ALANINE LIGASE"/>
    <property type="match status" value="1"/>
</dbReference>
<dbReference type="GO" id="GO:0015940">
    <property type="term" value="P:pantothenate biosynthetic process"/>
    <property type="evidence" value="ECO:0007669"/>
    <property type="project" value="UniProtKB-UniRule"/>
</dbReference>
<keyword evidence="8" id="KW-0963">Cytoplasm</keyword>
<dbReference type="InterPro" id="IPR014729">
    <property type="entry name" value="Rossmann-like_a/b/a_fold"/>
</dbReference>
<keyword evidence="10" id="KW-1185">Reference proteome</keyword>
<dbReference type="InterPro" id="IPR004821">
    <property type="entry name" value="Cyt_trans-like"/>
</dbReference>
<dbReference type="GO" id="GO:0004592">
    <property type="term" value="F:pantoate-beta-alanine ligase activity"/>
    <property type="evidence" value="ECO:0007669"/>
    <property type="project" value="UniProtKB-UniRule"/>
</dbReference>
<dbReference type="SUPFAM" id="SSF52374">
    <property type="entry name" value="Nucleotidylyl transferase"/>
    <property type="match status" value="1"/>
</dbReference>
<dbReference type="STRING" id="651182.TOL2_C43805"/>
<evidence type="ECO:0000256" key="3">
    <source>
        <dbReference type="ARBA" id="ARBA00022598"/>
    </source>
</evidence>
<dbReference type="AlphaFoldDB" id="K0NQY2"/>
<dbReference type="InterPro" id="IPR042176">
    <property type="entry name" value="Pantoate_ligase_C"/>
</dbReference>
<evidence type="ECO:0000256" key="5">
    <source>
        <dbReference type="ARBA" id="ARBA00022741"/>
    </source>
</evidence>
<keyword evidence="6 8" id="KW-0067">ATP-binding</keyword>
<feature type="binding site" evidence="8">
    <location>
        <begin position="175"/>
        <end position="178"/>
    </location>
    <ligand>
        <name>ATP</name>
        <dbReference type="ChEBI" id="CHEBI:30616"/>
    </ligand>
</feature>
<organism evidence="9 10">
    <name type="scientific">Desulfobacula toluolica (strain DSM 7467 / Tol2)</name>
    <dbReference type="NCBI Taxonomy" id="651182"/>
    <lineage>
        <taxon>Bacteria</taxon>
        <taxon>Pseudomonadati</taxon>
        <taxon>Thermodesulfobacteriota</taxon>
        <taxon>Desulfobacteria</taxon>
        <taxon>Desulfobacterales</taxon>
        <taxon>Desulfobacteraceae</taxon>
        <taxon>Desulfobacula</taxon>
    </lineage>
</organism>
<dbReference type="EMBL" id="FO203503">
    <property type="protein sequence ID" value="CCK82538.1"/>
    <property type="molecule type" value="Genomic_DNA"/>
</dbReference>
<dbReference type="NCBIfam" id="TIGR00018">
    <property type="entry name" value="panC"/>
    <property type="match status" value="1"/>
</dbReference>
<dbReference type="CDD" id="cd00560">
    <property type="entry name" value="PanC"/>
    <property type="match status" value="1"/>
</dbReference>
<evidence type="ECO:0000313" key="9">
    <source>
        <dbReference type="EMBL" id="CCK82538.1"/>
    </source>
</evidence>
<dbReference type="HOGENOM" id="CLU_047148_0_0_7"/>
<keyword evidence="4 8" id="KW-0566">Pantothenate biosynthesis</keyword>
<reference evidence="9 10" key="1">
    <citation type="journal article" date="2013" name="Environ. Microbiol.">
        <title>Complete genome, catabolic sub-proteomes and key-metabolites of Desulfobacula toluolica Tol2, a marine, aromatic compound-degrading, sulfate-reducing bacterium.</title>
        <authorList>
            <person name="Wohlbrand L."/>
            <person name="Jacob J.H."/>
            <person name="Kube M."/>
            <person name="Mussmann M."/>
            <person name="Jarling R."/>
            <person name="Beck A."/>
            <person name="Amann R."/>
            <person name="Wilkes H."/>
            <person name="Reinhardt R."/>
            <person name="Rabus R."/>
        </authorList>
    </citation>
    <scope>NUCLEOTIDE SEQUENCE [LARGE SCALE GENOMIC DNA]</scope>
    <source>
        <strain evidence="10">DSM 7467 / Tol2</strain>
    </source>
</reference>
<dbReference type="EC" id="6.3.2.1" evidence="8"/>
<evidence type="ECO:0000256" key="1">
    <source>
        <dbReference type="ARBA" id="ARBA00004990"/>
    </source>
</evidence>
<comment type="function">
    <text evidence="8">Catalyzes the condensation of pantoate with beta-alanine in an ATP-dependent reaction via a pantoyl-adenylate intermediate.</text>
</comment>
<keyword evidence="5 8" id="KW-0547">Nucleotide-binding</keyword>
<feature type="binding site" evidence="8">
    <location>
        <begin position="138"/>
        <end position="141"/>
    </location>
    <ligand>
        <name>ATP</name>
        <dbReference type="ChEBI" id="CHEBI:30616"/>
    </ligand>
</feature>
<dbReference type="Gene3D" id="3.30.1300.10">
    <property type="entry name" value="Pantoate-beta-alanine ligase, C-terminal domain"/>
    <property type="match status" value="1"/>
</dbReference>
<dbReference type="GO" id="GO:0005524">
    <property type="term" value="F:ATP binding"/>
    <property type="evidence" value="ECO:0007669"/>
    <property type="project" value="UniProtKB-KW"/>
</dbReference>
<feature type="active site" description="Proton donor" evidence="8">
    <location>
        <position position="28"/>
    </location>
</feature>
<dbReference type="KEGG" id="dto:TOL2_C43805"/>
<evidence type="ECO:0000256" key="7">
    <source>
        <dbReference type="ARBA" id="ARBA00048258"/>
    </source>
</evidence>
<dbReference type="InterPro" id="IPR003721">
    <property type="entry name" value="Pantoate_ligase"/>
</dbReference>
<proteinExistence type="inferred from homology"/>
<protein>
    <recommendedName>
        <fullName evidence="8">Pantothenate synthetase</fullName>
        <shortName evidence="8">PS</shortName>
        <ecNumber evidence="8">6.3.2.1</ecNumber>
    </recommendedName>
    <alternativeName>
        <fullName evidence="8">Pantoate--beta-alanine ligase</fullName>
    </alternativeName>
    <alternativeName>
        <fullName evidence="8">Pantoate-activating enzyme</fullName>
    </alternativeName>
</protein>
<dbReference type="Pfam" id="PF02569">
    <property type="entry name" value="Pantoate_ligase"/>
    <property type="match status" value="1"/>
</dbReference>
<comment type="miscellaneous">
    <text evidence="8">The reaction proceeds by a bi uni uni bi ping pong mechanism.</text>
</comment>
<comment type="subunit">
    <text evidence="8">Homodimer.</text>
</comment>
<keyword evidence="3 8" id="KW-0436">Ligase</keyword>
<feature type="binding site" evidence="8">
    <location>
        <position position="167"/>
    </location>
    <ligand>
        <name>ATP</name>
        <dbReference type="ChEBI" id="CHEBI:30616"/>
    </ligand>
</feature>
<accession>K0NQY2</accession>
<evidence type="ECO:0000256" key="2">
    <source>
        <dbReference type="ARBA" id="ARBA00009256"/>
    </source>
</evidence>
<evidence type="ECO:0000256" key="6">
    <source>
        <dbReference type="ARBA" id="ARBA00022840"/>
    </source>
</evidence>
<name>K0NQY2_DESTT</name>
<comment type="pathway">
    <text evidence="1 8">Cofactor biosynthesis; (R)-pantothenate biosynthesis; (R)-pantothenate from (R)-pantoate and beta-alanine: step 1/1.</text>
</comment>
<sequence length="274" mass="30962">MQEWSKNKKKESKTICFVPTMGYLHQGHISLMEKGAPLCDELVLSIFVNPTQFGPNEDLDSYPSNIENDLSLAKKAGATAVFLPNKENIYPENYQTEIRLKYLPDHLCGKFRPVHFTGVATVVTKLFNIVMPDMAVFGQKDYQQLQIIRQLTLDLDFDIKIIAGDIIREKDGLAMSSRNAYLSKSQRASALSLWQSLNLAKELIAKGEKDSGKIKHKMETFFKTFSQTTPEYICFCDPQTLDHVDSIENQVLLALAVKIGKTRLIDNALIDPSR</sequence>
<comment type="subcellular location">
    <subcellularLocation>
        <location evidence="8">Cytoplasm</location>
    </subcellularLocation>
</comment>
<dbReference type="UniPathway" id="UPA00028">
    <property type="reaction ID" value="UER00005"/>
</dbReference>
<evidence type="ECO:0000256" key="8">
    <source>
        <dbReference type="HAMAP-Rule" id="MF_00158"/>
    </source>
</evidence>
<feature type="binding site" evidence="8">
    <location>
        <begin position="21"/>
        <end position="28"/>
    </location>
    <ligand>
        <name>ATP</name>
        <dbReference type="ChEBI" id="CHEBI:30616"/>
    </ligand>
</feature>
<evidence type="ECO:0000313" key="10">
    <source>
        <dbReference type="Proteomes" id="UP000007347"/>
    </source>
</evidence>
<dbReference type="PATRIC" id="fig|651182.5.peg.5155"/>
<dbReference type="Gene3D" id="3.40.50.620">
    <property type="entry name" value="HUPs"/>
    <property type="match status" value="1"/>
</dbReference>
<gene>
    <name evidence="8 9" type="primary">panC</name>
    <name evidence="9" type="ordered locus">TOL2_C43805</name>
</gene>
<evidence type="ECO:0000256" key="4">
    <source>
        <dbReference type="ARBA" id="ARBA00022655"/>
    </source>
</evidence>
<dbReference type="HAMAP" id="MF_00158">
    <property type="entry name" value="PanC"/>
    <property type="match status" value="1"/>
</dbReference>
<comment type="catalytic activity">
    <reaction evidence="7 8">
        <text>(R)-pantoate + beta-alanine + ATP = (R)-pantothenate + AMP + diphosphate + H(+)</text>
        <dbReference type="Rhea" id="RHEA:10912"/>
        <dbReference type="ChEBI" id="CHEBI:15378"/>
        <dbReference type="ChEBI" id="CHEBI:15980"/>
        <dbReference type="ChEBI" id="CHEBI:29032"/>
        <dbReference type="ChEBI" id="CHEBI:30616"/>
        <dbReference type="ChEBI" id="CHEBI:33019"/>
        <dbReference type="ChEBI" id="CHEBI:57966"/>
        <dbReference type="ChEBI" id="CHEBI:456215"/>
        <dbReference type="EC" id="6.3.2.1"/>
    </reaction>
</comment>
<dbReference type="PANTHER" id="PTHR21299:SF1">
    <property type="entry name" value="PANTOATE--BETA-ALANINE LIGASE"/>
    <property type="match status" value="1"/>
</dbReference>
<dbReference type="GO" id="GO:0005829">
    <property type="term" value="C:cytosol"/>
    <property type="evidence" value="ECO:0007669"/>
    <property type="project" value="TreeGrafter"/>
</dbReference>